<evidence type="ECO:0000256" key="3">
    <source>
        <dbReference type="ARBA" id="ARBA00022691"/>
    </source>
</evidence>
<dbReference type="InterPro" id="IPR029063">
    <property type="entry name" value="SAM-dependent_MTases_sf"/>
</dbReference>
<dbReference type="PANTHER" id="PTHR43712:SF1">
    <property type="entry name" value="HYPOTHETICAL O-METHYLTRANSFERASE (EUROFUNG)-RELATED"/>
    <property type="match status" value="1"/>
</dbReference>
<keyword evidence="1" id="KW-0489">Methyltransferase</keyword>
<feature type="domain" description="O-methyltransferase dimerisation" evidence="5">
    <location>
        <begin position="57"/>
        <end position="122"/>
    </location>
</feature>
<dbReference type="SUPFAM" id="SSF46785">
    <property type="entry name" value="Winged helix' DNA-binding domain"/>
    <property type="match status" value="1"/>
</dbReference>
<dbReference type="InterPro" id="IPR036390">
    <property type="entry name" value="WH_DNA-bd_sf"/>
</dbReference>
<evidence type="ECO:0000313" key="7">
    <source>
        <dbReference type="Proteomes" id="UP000294003"/>
    </source>
</evidence>
<evidence type="ECO:0000259" key="4">
    <source>
        <dbReference type="Pfam" id="PF00891"/>
    </source>
</evidence>
<comment type="caution">
    <text evidence="6">The sequence shown here is derived from an EMBL/GenBank/DDBJ whole genome shotgun (WGS) entry which is preliminary data.</text>
</comment>
<dbReference type="Pfam" id="PF08100">
    <property type="entry name" value="Dimerisation"/>
    <property type="match status" value="1"/>
</dbReference>
<organism evidence="6 7">
    <name type="scientific">Monosporascus cannonballus</name>
    <dbReference type="NCBI Taxonomy" id="155416"/>
    <lineage>
        <taxon>Eukaryota</taxon>
        <taxon>Fungi</taxon>
        <taxon>Dikarya</taxon>
        <taxon>Ascomycota</taxon>
        <taxon>Pezizomycotina</taxon>
        <taxon>Sordariomycetes</taxon>
        <taxon>Xylariomycetidae</taxon>
        <taxon>Xylariales</taxon>
        <taxon>Xylariales incertae sedis</taxon>
        <taxon>Monosporascus</taxon>
    </lineage>
</organism>
<name>A0ABY0GS17_9PEZI</name>
<protein>
    <recommendedName>
        <fullName evidence="8">O-methyltransferase domain-containing protein</fullName>
    </recommendedName>
</protein>
<keyword evidence="2" id="KW-0808">Transferase</keyword>
<keyword evidence="3" id="KW-0949">S-adenosyl-L-methionine</keyword>
<dbReference type="PANTHER" id="PTHR43712">
    <property type="entry name" value="PUTATIVE (AFU_ORTHOLOGUE AFUA_4G14580)-RELATED"/>
    <property type="match status" value="1"/>
</dbReference>
<dbReference type="InterPro" id="IPR016461">
    <property type="entry name" value="COMT-like"/>
</dbReference>
<evidence type="ECO:0008006" key="8">
    <source>
        <dbReference type="Google" id="ProtNLM"/>
    </source>
</evidence>
<evidence type="ECO:0000256" key="2">
    <source>
        <dbReference type="ARBA" id="ARBA00022679"/>
    </source>
</evidence>
<dbReference type="InterPro" id="IPR036388">
    <property type="entry name" value="WH-like_DNA-bd_sf"/>
</dbReference>
<dbReference type="SUPFAM" id="SSF53335">
    <property type="entry name" value="S-adenosyl-L-methionine-dependent methyltransferases"/>
    <property type="match status" value="1"/>
</dbReference>
<evidence type="ECO:0000259" key="5">
    <source>
        <dbReference type="Pfam" id="PF08100"/>
    </source>
</evidence>
<sequence>MLPDSTRLEALEAATTVIRSLSGGSGSSLSESFRVQALQAATKLVRSLEKPEDGLMKFAYSMAIRTCVQLNAFSMLSKKESTSAGEIAESNGADVILIRRLLRVLTASDYIAEKGDGLYGPTQWIIHMQNRVTQGMIKFIYDQSMPAIAEGPKYFKETLYQNPTDPKSGLFQVAFRTDLPTFPWLTKPENKERWDDANTFFEGDRGSRPSCVSWFPVREKLLAGRQGNKDPLLVDVAGGRGHDLMEFLGQFPDEKGPFFLQDQQPVLDNATFLSVKAQKRAFDFFKESPVEGARIYFMKFIMHDYADEECLQILKNVKASMSKGYSYLVINDFILPNTGCPLLPAEWNLMMLILTSDMERTETQRSTLLHSAGLSVEGMYQPPGDGQGIIVAVFE</sequence>
<dbReference type="Gene3D" id="3.40.50.150">
    <property type="entry name" value="Vaccinia Virus protein VP39"/>
    <property type="match status" value="1"/>
</dbReference>
<gene>
    <name evidence="6" type="ORF">DL762_009904</name>
</gene>
<feature type="domain" description="O-methyltransferase C-terminal" evidence="4">
    <location>
        <begin position="231"/>
        <end position="374"/>
    </location>
</feature>
<dbReference type="PROSITE" id="PS51683">
    <property type="entry name" value="SAM_OMT_II"/>
    <property type="match status" value="1"/>
</dbReference>
<dbReference type="Gene3D" id="1.10.10.10">
    <property type="entry name" value="Winged helix-like DNA-binding domain superfamily/Winged helix DNA-binding domain"/>
    <property type="match status" value="1"/>
</dbReference>
<proteinExistence type="predicted"/>
<dbReference type="PIRSF" id="PIRSF005739">
    <property type="entry name" value="O-mtase"/>
    <property type="match status" value="1"/>
</dbReference>
<dbReference type="Proteomes" id="UP000294003">
    <property type="component" value="Unassembled WGS sequence"/>
</dbReference>
<dbReference type="InterPro" id="IPR012967">
    <property type="entry name" value="COMT_dimerisation"/>
</dbReference>
<evidence type="ECO:0000313" key="6">
    <source>
        <dbReference type="EMBL" id="RYO75653.1"/>
    </source>
</evidence>
<dbReference type="Pfam" id="PF00891">
    <property type="entry name" value="Methyltransf_2"/>
    <property type="match status" value="1"/>
</dbReference>
<accession>A0ABY0GS17</accession>
<keyword evidence="7" id="KW-1185">Reference proteome</keyword>
<evidence type="ECO:0000256" key="1">
    <source>
        <dbReference type="ARBA" id="ARBA00022603"/>
    </source>
</evidence>
<reference evidence="6 7" key="1">
    <citation type="submission" date="2018-06" db="EMBL/GenBank/DDBJ databases">
        <title>Complete Genomes of Monosporascus.</title>
        <authorList>
            <person name="Robinson A.J."/>
            <person name="Natvig D.O."/>
        </authorList>
    </citation>
    <scope>NUCLEOTIDE SEQUENCE [LARGE SCALE GENOMIC DNA]</scope>
    <source>
        <strain evidence="6 7">CBS 609.92</strain>
    </source>
</reference>
<dbReference type="EMBL" id="QJNS01000699">
    <property type="protein sequence ID" value="RYO75653.1"/>
    <property type="molecule type" value="Genomic_DNA"/>
</dbReference>
<dbReference type="InterPro" id="IPR001077">
    <property type="entry name" value="COMT_C"/>
</dbReference>